<dbReference type="InterPro" id="IPR050469">
    <property type="entry name" value="Diguanylate_Cyclase"/>
</dbReference>
<accession>A0A2N1J2D2</accession>
<dbReference type="SMART" id="SM00267">
    <property type="entry name" value="GGDEF"/>
    <property type="match status" value="1"/>
</dbReference>
<dbReference type="PROSITE" id="PS50110">
    <property type="entry name" value="RESPONSE_REGULATORY"/>
    <property type="match status" value="2"/>
</dbReference>
<keyword evidence="7" id="KW-1185">Reference proteome</keyword>
<dbReference type="InterPro" id="IPR043128">
    <property type="entry name" value="Rev_trsase/Diguanyl_cyclase"/>
</dbReference>
<dbReference type="KEGG" id="ahs:AHALO_2236"/>
<dbReference type="SUPFAM" id="SSF52172">
    <property type="entry name" value="CheY-like"/>
    <property type="match status" value="2"/>
</dbReference>
<organism evidence="6 7">
    <name type="scientific">Malaciobacter halophilus</name>
    <dbReference type="NCBI Taxonomy" id="197482"/>
    <lineage>
        <taxon>Bacteria</taxon>
        <taxon>Pseudomonadati</taxon>
        <taxon>Campylobacterota</taxon>
        <taxon>Epsilonproteobacteria</taxon>
        <taxon>Campylobacterales</taxon>
        <taxon>Arcobacteraceae</taxon>
        <taxon>Malaciobacter</taxon>
    </lineage>
</organism>
<feature type="modified residue" description="4-aspartylphosphate" evidence="3">
    <location>
        <position position="55"/>
    </location>
</feature>
<dbReference type="GO" id="GO:0043709">
    <property type="term" value="P:cell adhesion involved in single-species biofilm formation"/>
    <property type="evidence" value="ECO:0007669"/>
    <property type="project" value="TreeGrafter"/>
</dbReference>
<proteinExistence type="predicted"/>
<evidence type="ECO:0000256" key="3">
    <source>
        <dbReference type="PROSITE-ProRule" id="PRU00169"/>
    </source>
</evidence>
<dbReference type="SUPFAM" id="SSF55073">
    <property type="entry name" value="Nucleotide cyclase"/>
    <property type="match status" value="1"/>
</dbReference>
<dbReference type="InterPro" id="IPR000160">
    <property type="entry name" value="GGDEF_dom"/>
</dbReference>
<feature type="domain" description="Response regulatory" evidence="4">
    <location>
        <begin position="3"/>
        <end position="118"/>
    </location>
</feature>
<feature type="domain" description="Response regulatory" evidence="4">
    <location>
        <begin position="126"/>
        <end position="243"/>
    </location>
</feature>
<dbReference type="OrthoDB" id="9778432at2"/>
<dbReference type="SMART" id="SM00448">
    <property type="entry name" value="REC"/>
    <property type="match status" value="2"/>
</dbReference>
<comment type="catalytic activity">
    <reaction evidence="2">
        <text>2 GTP = 3',3'-c-di-GMP + 2 diphosphate</text>
        <dbReference type="Rhea" id="RHEA:24898"/>
        <dbReference type="ChEBI" id="CHEBI:33019"/>
        <dbReference type="ChEBI" id="CHEBI:37565"/>
        <dbReference type="ChEBI" id="CHEBI:58805"/>
        <dbReference type="EC" id="2.7.7.65"/>
    </reaction>
</comment>
<sequence length="416" mass="47615">MKRVLIIEDSKSVASSLSLMIKEQFGYKTVLGSSVKQCAKILLEYKGKFDVALLDLGLPDSENGEIVDFVAKFNIPIIILTGSTLVEDEIKNRSKNIVDYVVKDGMYSFKYALSVINRVIKNEKTKVLIVDDSNTFLETTKALIEKYRLNVFTASNGLEALEVLEKNRDIKLLLTDYIMPYMNGLDLVREIRKKYNKDQLSIIVTSAVKQRNTASKFLKYGANDFLYKGFTQEELFVRLGANLELIELFEELTNRANKDFLTGMYNRRYLFNEGNILYQRAKKKKQKFAVALLDIDRFKSINDNFGHDVGDIAIKKVSTILEKFLYNQELVARLGGEEFCIVFENADENEIKSKLELIKDEFENSCIELETTKLNFTVSIGCSFDLANSLDEMLQAADKELYSAKNGGRNQIRYRK</sequence>
<dbReference type="InterPro" id="IPR001789">
    <property type="entry name" value="Sig_transdc_resp-reg_receiver"/>
</dbReference>
<reference evidence="6 7" key="1">
    <citation type="submission" date="2017-09" db="EMBL/GenBank/DDBJ databases">
        <title>Genomics of the genus Arcobacter.</title>
        <authorList>
            <person name="Perez-Cataluna A."/>
            <person name="Figueras M.J."/>
            <person name="Salas-Masso N."/>
        </authorList>
    </citation>
    <scope>NUCLEOTIDE SEQUENCE [LARGE SCALE GENOMIC DNA]</scope>
    <source>
        <strain evidence="6 7">DSM 18005</strain>
    </source>
</reference>
<dbReference type="EMBL" id="NXIF01000031">
    <property type="protein sequence ID" value="PKI80632.1"/>
    <property type="molecule type" value="Genomic_DNA"/>
</dbReference>
<evidence type="ECO:0000259" key="4">
    <source>
        <dbReference type="PROSITE" id="PS50110"/>
    </source>
</evidence>
<dbReference type="InterPro" id="IPR011006">
    <property type="entry name" value="CheY-like_superfamily"/>
</dbReference>
<dbReference type="FunFam" id="3.30.70.270:FF:000001">
    <property type="entry name" value="Diguanylate cyclase domain protein"/>
    <property type="match status" value="1"/>
</dbReference>
<evidence type="ECO:0000256" key="2">
    <source>
        <dbReference type="ARBA" id="ARBA00034247"/>
    </source>
</evidence>
<keyword evidence="3" id="KW-0597">Phosphoprotein</keyword>
<dbReference type="GO" id="GO:1902201">
    <property type="term" value="P:negative regulation of bacterial-type flagellum-dependent cell motility"/>
    <property type="evidence" value="ECO:0007669"/>
    <property type="project" value="TreeGrafter"/>
</dbReference>
<dbReference type="Gene3D" id="3.40.50.2300">
    <property type="match status" value="2"/>
</dbReference>
<dbReference type="PANTHER" id="PTHR45138:SF9">
    <property type="entry name" value="DIGUANYLATE CYCLASE DGCM-RELATED"/>
    <property type="match status" value="1"/>
</dbReference>
<dbReference type="CDD" id="cd01949">
    <property type="entry name" value="GGDEF"/>
    <property type="match status" value="1"/>
</dbReference>
<dbReference type="EC" id="2.7.7.65" evidence="1"/>
<feature type="domain" description="GGDEF" evidence="5">
    <location>
        <begin position="286"/>
        <end position="416"/>
    </location>
</feature>
<dbReference type="Gene3D" id="3.30.70.270">
    <property type="match status" value="1"/>
</dbReference>
<protein>
    <recommendedName>
        <fullName evidence="1">diguanylate cyclase</fullName>
        <ecNumber evidence="1">2.7.7.65</ecNumber>
    </recommendedName>
</protein>
<dbReference type="GO" id="GO:0000160">
    <property type="term" value="P:phosphorelay signal transduction system"/>
    <property type="evidence" value="ECO:0007669"/>
    <property type="project" value="InterPro"/>
</dbReference>
<dbReference type="PROSITE" id="PS50887">
    <property type="entry name" value="GGDEF"/>
    <property type="match status" value="1"/>
</dbReference>
<dbReference type="NCBIfam" id="TIGR00254">
    <property type="entry name" value="GGDEF"/>
    <property type="match status" value="1"/>
</dbReference>
<dbReference type="AlphaFoldDB" id="A0A2N1J2D2"/>
<dbReference type="Pfam" id="PF00990">
    <property type="entry name" value="GGDEF"/>
    <property type="match status" value="1"/>
</dbReference>
<evidence type="ECO:0000313" key="6">
    <source>
        <dbReference type="EMBL" id="PKI80632.1"/>
    </source>
</evidence>
<name>A0A2N1J2D2_9BACT</name>
<evidence type="ECO:0000313" key="7">
    <source>
        <dbReference type="Proteomes" id="UP000233248"/>
    </source>
</evidence>
<dbReference type="GO" id="GO:0052621">
    <property type="term" value="F:diguanylate cyclase activity"/>
    <property type="evidence" value="ECO:0007669"/>
    <property type="project" value="UniProtKB-EC"/>
</dbReference>
<evidence type="ECO:0000256" key="1">
    <source>
        <dbReference type="ARBA" id="ARBA00012528"/>
    </source>
</evidence>
<dbReference type="GO" id="GO:0005886">
    <property type="term" value="C:plasma membrane"/>
    <property type="evidence" value="ECO:0007669"/>
    <property type="project" value="TreeGrafter"/>
</dbReference>
<dbReference type="PANTHER" id="PTHR45138">
    <property type="entry name" value="REGULATORY COMPONENTS OF SENSORY TRANSDUCTION SYSTEM"/>
    <property type="match status" value="1"/>
</dbReference>
<dbReference type="Pfam" id="PF00072">
    <property type="entry name" value="Response_reg"/>
    <property type="match status" value="2"/>
</dbReference>
<dbReference type="InterPro" id="IPR029787">
    <property type="entry name" value="Nucleotide_cyclase"/>
</dbReference>
<feature type="modified residue" description="4-aspartylphosphate" evidence="3">
    <location>
        <position position="176"/>
    </location>
</feature>
<dbReference type="RefSeq" id="WP_101184927.1">
    <property type="nucleotide sequence ID" value="NZ_CP031218.1"/>
</dbReference>
<dbReference type="Proteomes" id="UP000233248">
    <property type="component" value="Unassembled WGS sequence"/>
</dbReference>
<evidence type="ECO:0000259" key="5">
    <source>
        <dbReference type="PROSITE" id="PS50887"/>
    </source>
</evidence>
<gene>
    <name evidence="6" type="ORF">CP960_08145</name>
</gene>
<comment type="caution">
    <text evidence="6">The sequence shown here is derived from an EMBL/GenBank/DDBJ whole genome shotgun (WGS) entry which is preliminary data.</text>
</comment>